<dbReference type="PROSITE" id="PS51384">
    <property type="entry name" value="FAD_FR"/>
    <property type="match status" value="1"/>
</dbReference>
<dbReference type="EC" id="1.14.12.17" evidence="3"/>
<keyword evidence="4 14" id="KW-0349">Heme</keyword>
<dbReference type="Pfam" id="PF00970">
    <property type="entry name" value="FAD_binding_6"/>
    <property type="match status" value="1"/>
</dbReference>
<comment type="catalytic activity">
    <reaction evidence="13">
        <text>2 nitric oxide + NADPH + 2 O2 = 2 nitrate + NADP(+) + H(+)</text>
        <dbReference type="Rhea" id="RHEA:19465"/>
        <dbReference type="ChEBI" id="CHEBI:15378"/>
        <dbReference type="ChEBI" id="CHEBI:15379"/>
        <dbReference type="ChEBI" id="CHEBI:16480"/>
        <dbReference type="ChEBI" id="CHEBI:17632"/>
        <dbReference type="ChEBI" id="CHEBI:57783"/>
        <dbReference type="ChEBI" id="CHEBI:58349"/>
        <dbReference type="EC" id="1.14.12.17"/>
    </reaction>
</comment>
<evidence type="ECO:0000313" key="17">
    <source>
        <dbReference type="EMBL" id="MDP9829727.1"/>
    </source>
</evidence>
<evidence type="ECO:0000256" key="5">
    <source>
        <dbReference type="ARBA" id="ARBA00022621"/>
    </source>
</evidence>
<keyword evidence="7" id="KW-0479">Metal-binding</keyword>
<evidence type="ECO:0000256" key="2">
    <source>
        <dbReference type="ARBA" id="ARBA00006401"/>
    </source>
</evidence>
<dbReference type="PROSITE" id="PS01033">
    <property type="entry name" value="GLOBIN"/>
    <property type="match status" value="1"/>
</dbReference>
<evidence type="ECO:0000256" key="11">
    <source>
        <dbReference type="ARBA" id="ARBA00023027"/>
    </source>
</evidence>
<evidence type="ECO:0000256" key="6">
    <source>
        <dbReference type="ARBA" id="ARBA00022714"/>
    </source>
</evidence>
<dbReference type="Gene3D" id="2.40.30.10">
    <property type="entry name" value="Translation factors"/>
    <property type="match status" value="1"/>
</dbReference>
<name>A0ABT9PB62_9ACTN</name>
<evidence type="ECO:0000256" key="3">
    <source>
        <dbReference type="ARBA" id="ARBA00012229"/>
    </source>
</evidence>
<dbReference type="CDD" id="cd06184">
    <property type="entry name" value="flavohem_like_fad_nad_binding"/>
    <property type="match status" value="1"/>
</dbReference>
<sequence>MLSSAHEPVIRATAPVVAAHLDEISSEFYDSMLSENPELWNIFSRSAQASGQQKRALAGAVAGFALSLIGAGPPMHAMFERVAGRHASLGIQPEQYTLVGRYLMRAVGTVLGDALTPTVAAAWDEVYWLMACRFIGVEARLYATQGVDPTSSFRDYEISERHEEALDTVSFVLTALDGAAAPHFRPGQYVTVAVDLPDGGRQLRQYSLSRAPGGDSLRITVRRVRGTNGRPDGLVSGHLIDHFPVGSKLPVSPPFGNLTPPPGTTPLLLISAGVGITPMASMLGHLARSRPQRPVVMVHAERSAERHPLRAEVLHHGSRMRDFRHQVWYEDPTTLDAVHHTEIRAGRVTTADIPLPPDAEAYLCGPVPFMQVVRAGLLQRGLPEDRIHYEVFGSDTWQQAG</sequence>
<keyword evidence="10" id="KW-0411">Iron-sulfur</keyword>
<evidence type="ECO:0000256" key="14">
    <source>
        <dbReference type="RuleBase" id="RU000356"/>
    </source>
</evidence>
<proteinExistence type="inferred from homology"/>
<dbReference type="InterPro" id="IPR017938">
    <property type="entry name" value="Riboflavin_synthase-like_b-brl"/>
</dbReference>
<keyword evidence="6" id="KW-0001">2Fe-2S</keyword>
<gene>
    <name evidence="17" type="ORF">J2S57_005476</name>
</gene>
<dbReference type="InterPro" id="IPR009050">
    <property type="entry name" value="Globin-like_sf"/>
</dbReference>
<dbReference type="SUPFAM" id="SSF46458">
    <property type="entry name" value="Globin-like"/>
    <property type="match status" value="1"/>
</dbReference>
<keyword evidence="11" id="KW-0520">NAD</keyword>
<keyword evidence="8" id="KW-0521">NADP</keyword>
<evidence type="ECO:0000256" key="13">
    <source>
        <dbReference type="ARBA" id="ARBA00049433"/>
    </source>
</evidence>
<feature type="domain" description="FAD-binding FR-type" evidence="16">
    <location>
        <begin position="151"/>
        <end position="261"/>
    </location>
</feature>
<evidence type="ECO:0000313" key="18">
    <source>
        <dbReference type="Proteomes" id="UP001235712"/>
    </source>
</evidence>
<evidence type="ECO:0000256" key="4">
    <source>
        <dbReference type="ARBA" id="ARBA00022617"/>
    </source>
</evidence>
<dbReference type="InterPro" id="IPR000971">
    <property type="entry name" value="Globin"/>
</dbReference>
<dbReference type="PANTHER" id="PTHR43396">
    <property type="entry name" value="FLAVOHEMOPROTEIN"/>
    <property type="match status" value="1"/>
</dbReference>
<comment type="caution">
    <text evidence="17">The sequence shown here is derived from an EMBL/GenBank/DDBJ whole genome shotgun (WGS) entry which is preliminary data.</text>
</comment>
<comment type="similarity">
    <text evidence="14">Belongs to the globin family.</text>
</comment>
<dbReference type="Pfam" id="PF00175">
    <property type="entry name" value="NAD_binding_1"/>
    <property type="match status" value="1"/>
</dbReference>
<comment type="cofactor">
    <cofactor evidence="1">
        <name>heme b</name>
        <dbReference type="ChEBI" id="CHEBI:60344"/>
    </cofactor>
</comment>
<accession>A0ABT9PB62</accession>
<comment type="catalytic activity">
    <reaction evidence="12">
        <text>2 nitric oxide + NADH + 2 O2 = 2 nitrate + NAD(+) + H(+)</text>
        <dbReference type="Rhea" id="RHEA:19469"/>
        <dbReference type="ChEBI" id="CHEBI:15378"/>
        <dbReference type="ChEBI" id="CHEBI:15379"/>
        <dbReference type="ChEBI" id="CHEBI:16480"/>
        <dbReference type="ChEBI" id="CHEBI:17632"/>
        <dbReference type="ChEBI" id="CHEBI:57540"/>
        <dbReference type="ChEBI" id="CHEBI:57945"/>
        <dbReference type="EC" id="1.14.12.17"/>
    </reaction>
</comment>
<feature type="domain" description="Globin" evidence="15">
    <location>
        <begin position="1"/>
        <end position="139"/>
    </location>
</feature>
<evidence type="ECO:0000256" key="1">
    <source>
        <dbReference type="ARBA" id="ARBA00001970"/>
    </source>
</evidence>
<protein>
    <recommendedName>
        <fullName evidence="3">nitric oxide dioxygenase</fullName>
        <ecNumber evidence="3">1.14.12.17</ecNumber>
    </recommendedName>
</protein>
<reference evidence="17 18" key="1">
    <citation type="submission" date="2023-07" db="EMBL/GenBank/DDBJ databases">
        <title>Sequencing the genomes of 1000 actinobacteria strains.</title>
        <authorList>
            <person name="Klenk H.-P."/>
        </authorList>
    </citation>
    <scope>NUCLEOTIDE SEQUENCE [LARGE SCALE GENOMIC DNA]</scope>
    <source>
        <strain evidence="17 18">DSM 44388</strain>
    </source>
</reference>
<comment type="similarity">
    <text evidence="2">In the C-terminal section; belongs to the flavoprotein pyridine nucleotide cytochrome reductase family.</text>
</comment>
<dbReference type="GO" id="GO:0008941">
    <property type="term" value="F:nitric oxide dioxygenase NAD(P)H activity"/>
    <property type="evidence" value="ECO:0007669"/>
    <property type="project" value="UniProtKB-EC"/>
</dbReference>
<evidence type="ECO:0000259" key="15">
    <source>
        <dbReference type="PROSITE" id="PS01033"/>
    </source>
</evidence>
<dbReference type="Pfam" id="PF00042">
    <property type="entry name" value="Globin"/>
    <property type="match status" value="1"/>
</dbReference>
<dbReference type="EMBL" id="JAUSQZ010000001">
    <property type="protein sequence ID" value="MDP9829727.1"/>
    <property type="molecule type" value="Genomic_DNA"/>
</dbReference>
<evidence type="ECO:0000259" key="16">
    <source>
        <dbReference type="PROSITE" id="PS51384"/>
    </source>
</evidence>
<dbReference type="Gene3D" id="3.40.50.80">
    <property type="entry name" value="Nucleotide-binding domain of ferredoxin-NADP reductase (FNR) module"/>
    <property type="match status" value="1"/>
</dbReference>
<keyword evidence="17" id="KW-0223">Dioxygenase</keyword>
<dbReference type="SUPFAM" id="SSF63380">
    <property type="entry name" value="Riboflavin synthase domain-like"/>
    <property type="match status" value="1"/>
</dbReference>
<dbReference type="PANTHER" id="PTHR43396:SF3">
    <property type="entry name" value="FLAVOHEMOPROTEIN"/>
    <property type="match status" value="1"/>
</dbReference>
<dbReference type="RefSeq" id="WP_307248177.1">
    <property type="nucleotide sequence ID" value="NZ_JAUSQZ010000001.1"/>
</dbReference>
<evidence type="ECO:0000256" key="8">
    <source>
        <dbReference type="ARBA" id="ARBA00022857"/>
    </source>
</evidence>
<evidence type="ECO:0000256" key="7">
    <source>
        <dbReference type="ARBA" id="ARBA00022723"/>
    </source>
</evidence>
<keyword evidence="5 14" id="KW-0561">Oxygen transport</keyword>
<dbReference type="InterPro" id="IPR039261">
    <property type="entry name" value="FNR_nucleotide-bd"/>
</dbReference>
<keyword evidence="18" id="KW-1185">Reference proteome</keyword>
<dbReference type="PRINTS" id="PR00410">
    <property type="entry name" value="PHEHYDRXLASE"/>
</dbReference>
<keyword evidence="14" id="KW-0813">Transport</keyword>
<dbReference type="InterPro" id="IPR012292">
    <property type="entry name" value="Globin/Proto"/>
</dbReference>
<keyword evidence="17" id="KW-0560">Oxidoreductase</keyword>
<evidence type="ECO:0000256" key="9">
    <source>
        <dbReference type="ARBA" id="ARBA00023004"/>
    </source>
</evidence>
<dbReference type="SUPFAM" id="SSF52343">
    <property type="entry name" value="Ferredoxin reductase-like, C-terminal NADP-linked domain"/>
    <property type="match status" value="1"/>
</dbReference>
<dbReference type="InterPro" id="IPR008333">
    <property type="entry name" value="Cbr1-like_FAD-bd_dom"/>
</dbReference>
<dbReference type="Proteomes" id="UP001235712">
    <property type="component" value="Unassembled WGS sequence"/>
</dbReference>
<dbReference type="InterPro" id="IPR001433">
    <property type="entry name" value="OxRdtase_FAD/NAD-bd"/>
</dbReference>
<dbReference type="InterPro" id="IPR017927">
    <property type="entry name" value="FAD-bd_FR_type"/>
</dbReference>
<dbReference type="Gene3D" id="1.10.490.10">
    <property type="entry name" value="Globins"/>
    <property type="match status" value="1"/>
</dbReference>
<evidence type="ECO:0000256" key="12">
    <source>
        <dbReference type="ARBA" id="ARBA00048649"/>
    </source>
</evidence>
<evidence type="ECO:0000256" key="10">
    <source>
        <dbReference type="ARBA" id="ARBA00023014"/>
    </source>
</evidence>
<organism evidence="17 18">
    <name type="scientific">Kineosporia succinea</name>
    <dbReference type="NCBI Taxonomy" id="84632"/>
    <lineage>
        <taxon>Bacteria</taxon>
        <taxon>Bacillati</taxon>
        <taxon>Actinomycetota</taxon>
        <taxon>Actinomycetes</taxon>
        <taxon>Kineosporiales</taxon>
        <taxon>Kineosporiaceae</taxon>
        <taxon>Kineosporia</taxon>
    </lineage>
</organism>
<keyword evidence="9" id="KW-0408">Iron</keyword>